<organism evidence="1 2">
    <name type="scientific">Pseudomonas fluorescens</name>
    <dbReference type="NCBI Taxonomy" id="294"/>
    <lineage>
        <taxon>Bacteria</taxon>
        <taxon>Pseudomonadati</taxon>
        <taxon>Pseudomonadota</taxon>
        <taxon>Gammaproteobacteria</taxon>
        <taxon>Pseudomonadales</taxon>
        <taxon>Pseudomonadaceae</taxon>
        <taxon>Pseudomonas</taxon>
    </lineage>
</organism>
<accession>A0A5E7D9C9</accession>
<dbReference type="Proteomes" id="UP000381093">
    <property type="component" value="Unassembled WGS sequence"/>
</dbReference>
<gene>
    <name evidence="1" type="ORF">PS710_02908</name>
</gene>
<proteinExistence type="predicted"/>
<dbReference type="EMBL" id="CABVHW010000008">
    <property type="protein sequence ID" value="VVO04122.1"/>
    <property type="molecule type" value="Genomic_DNA"/>
</dbReference>
<reference evidence="1 2" key="1">
    <citation type="submission" date="2019-09" db="EMBL/GenBank/DDBJ databases">
        <authorList>
            <person name="Chandra G."/>
            <person name="Truman W A."/>
        </authorList>
    </citation>
    <scope>NUCLEOTIDE SEQUENCE [LARGE SCALE GENOMIC DNA]</scope>
    <source>
        <strain evidence="1">PS710</strain>
    </source>
</reference>
<sequence length="54" mass="5915">MSAGAANILSDLRRAALLDPISEFHDGGFQGELFSLMLYRREGSRSEFGIANLL</sequence>
<name>A0A5E7D9C9_PSEFL</name>
<evidence type="ECO:0000313" key="2">
    <source>
        <dbReference type="Proteomes" id="UP000381093"/>
    </source>
</evidence>
<evidence type="ECO:0000313" key="1">
    <source>
        <dbReference type="EMBL" id="VVO04122.1"/>
    </source>
</evidence>
<dbReference type="AlphaFoldDB" id="A0A5E7D9C9"/>
<protein>
    <submittedName>
        <fullName evidence="1">Uncharacterized protein</fullName>
    </submittedName>
</protein>